<sequence length="126" mass="14666">MALSWNLLRLQVLLIGLVFIICISQASGDYDCCTSYTQKKIPQKIIKGFYIQRSSEVCDLDAIVFEVAYKSPGNRNVLIKSRLCADPKQKWVESCIEELKNKALKMKIQKKARKWKRVKKQNKIWI</sequence>
<dbReference type="GO" id="GO:0006955">
    <property type="term" value="P:immune response"/>
    <property type="evidence" value="ECO:0007669"/>
    <property type="project" value="InterPro"/>
</dbReference>
<dbReference type="SMART" id="SM00199">
    <property type="entry name" value="SCY"/>
    <property type="match status" value="1"/>
</dbReference>
<dbReference type="Pfam" id="PF00048">
    <property type="entry name" value="IL8"/>
    <property type="match status" value="1"/>
</dbReference>
<keyword evidence="4" id="KW-1185">Reference proteome</keyword>
<dbReference type="PANTHER" id="PTHR12015:SF108">
    <property type="entry name" value="C-C MOTIF CHEMOKINE 20"/>
    <property type="match status" value="1"/>
</dbReference>
<dbReference type="PANTHER" id="PTHR12015">
    <property type="entry name" value="SMALL INDUCIBLE CYTOKINE A"/>
    <property type="match status" value="1"/>
</dbReference>
<dbReference type="InterPro" id="IPR039809">
    <property type="entry name" value="Chemokine_b/g/d"/>
</dbReference>
<dbReference type="Xenbase" id="XB-GENE-29082335">
    <property type="gene designation" value="ccl20a"/>
</dbReference>
<feature type="signal peptide" evidence="2">
    <location>
        <begin position="1"/>
        <end position="28"/>
    </location>
</feature>
<organism evidence="4 5">
    <name type="scientific">Xenopus tropicalis</name>
    <name type="common">Western clawed frog</name>
    <name type="synonym">Silurana tropicalis</name>
    <dbReference type="NCBI Taxonomy" id="8364"/>
    <lineage>
        <taxon>Eukaryota</taxon>
        <taxon>Metazoa</taxon>
        <taxon>Chordata</taxon>
        <taxon>Craniata</taxon>
        <taxon>Vertebrata</taxon>
        <taxon>Euteleostomi</taxon>
        <taxon>Amphibia</taxon>
        <taxon>Batrachia</taxon>
        <taxon>Anura</taxon>
        <taxon>Pipoidea</taxon>
        <taxon>Pipidae</taxon>
        <taxon>Xenopodinae</taxon>
        <taxon>Xenopus</taxon>
        <taxon>Silurana</taxon>
    </lineage>
</organism>
<dbReference type="KEGG" id="xtr:100494745"/>
<evidence type="ECO:0000313" key="5">
    <source>
        <dbReference type="RefSeq" id="XP_002935080.1"/>
    </source>
</evidence>
<dbReference type="SUPFAM" id="SSF54117">
    <property type="entry name" value="Interleukin 8-like chemokines"/>
    <property type="match status" value="1"/>
</dbReference>
<evidence type="ECO:0000313" key="4">
    <source>
        <dbReference type="Proteomes" id="UP000008143"/>
    </source>
</evidence>
<proteinExistence type="predicted"/>
<feature type="domain" description="Chemokine interleukin-8-like" evidence="3">
    <location>
        <begin position="29"/>
        <end position="99"/>
    </location>
</feature>
<name>A0A8J0QKG3_XENTR</name>
<dbReference type="AlphaFoldDB" id="A0A8J0QKG3"/>
<reference evidence="5" key="1">
    <citation type="submission" date="2025-08" db="UniProtKB">
        <authorList>
            <consortium name="RefSeq"/>
        </authorList>
    </citation>
    <scope>IDENTIFICATION</scope>
    <source>
        <strain evidence="5">Nigerian</strain>
        <tissue evidence="5">Liver and blood</tissue>
    </source>
</reference>
<gene>
    <name evidence="6" type="primary">ccl20a</name>
    <name evidence="5" type="synonym">LOC100494745</name>
</gene>
<dbReference type="OrthoDB" id="8870994at2759"/>
<dbReference type="GO" id="GO:0008009">
    <property type="term" value="F:chemokine activity"/>
    <property type="evidence" value="ECO:0007669"/>
    <property type="project" value="InterPro"/>
</dbReference>
<dbReference type="GeneID" id="100494745"/>
<evidence type="ECO:0000256" key="1">
    <source>
        <dbReference type="ARBA" id="ARBA00022514"/>
    </source>
</evidence>
<feature type="chain" id="PRO_5035292328" evidence="2">
    <location>
        <begin position="29"/>
        <end position="126"/>
    </location>
</feature>
<dbReference type="Proteomes" id="UP000008143">
    <property type="component" value="Chromosome 5"/>
</dbReference>
<keyword evidence="2" id="KW-0732">Signal</keyword>
<keyword evidence="1" id="KW-0202">Cytokine</keyword>
<dbReference type="InterPro" id="IPR001811">
    <property type="entry name" value="Chemokine_IL8-like_dom"/>
</dbReference>
<dbReference type="InterPro" id="IPR036048">
    <property type="entry name" value="Interleukin_8-like_sf"/>
</dbReference>
<protein>
    <submittedName>
        <fullName evidence="5">C-C motif chemokine 20</fullName>
    </submittedName>
</protein>
<evidence type="ECO:0000313" key="6">
    <source>
        <dbReference type="Xenbase" id="XB-GENE-29082335"/>
    </source>
</evidence>
<evidence type="ECO:0000256" key="2">
    <source>
        <dbReference type="SAM" id="SignalP"/>
    </source>
</evidence>
<dbReference type="CTD" id="100494745"/>
<dbReference type="GO" id="GO:0005615">
    <property type="term" value="C:extracellular space"/>
    <property type="evidence" value="ECO:0007669"/>
    <property type="project" value="UniProtKB-KW"/>
</dbReference>
<dbReference type="AGR" id="Xenbase:XB-GENE-29082335"/>
<dbReference type="Gene3D" id="2.40.50.40">
    <property type="match status" value="1"/>
</dbReference>
<dbReference type="OMA" id="ITSRRIM"/>
<evidence type="ECO:0000259" key="3">
    <source>
        <dbReference type="SMART" id="SM00199"/>
    </source>
</evidence>
<dbReference type="RefSeq" id="XP_002935080.1">
    <property type="nucleotide sequence ID" value="XM_002935034.5"/>
</dbReference>
<accession>A0A8J0QKG3</accession>